<dbReference type="EMBL" id="OEJX01000011">
    <property type="protein sequence ID" value="SOR60597.1"/>
    <property type="molecule type" value="Genomic_DNA"/>
</dbReference>
<protein>
    <submittedName>
        <fullName evidence="1">Uncharacterized protein</fullName>
    </submittedName>
</protein>
<name>A0AAQ1NXT3_LEPIR</name>
<evidence type="ECO:0000313" key="2">
    <source>
        <dbReference type="Proteomes" id="UP000234460"/>
    </source>
</evidence>
<comment type="caution">
    <text evidence="1">The sequence shown here is derived from an EMBL/GenBank/DDBJ whole genome shotgun (WGS) entry which is preliminary data.</text>
</comment>
<evidence type="ECO:0000313" key="1">
    <source>
        <dbReference type="EMBL" id="SOR60597.1"/>
    </source>
</evidence>
<proteinExistence type="predicted"/>
<dbReference type="Proteomes" id="UP000234460">
    <property type="component" value="Chromosome LMANV2"/>
</dbReference>
<reference evidence="1 2" key="1">
    <citation type="submission" date="2017-11" db="EMBL/GenBank/DDBJ databases">
        <authorList>
            <person name="Lechat P."/>
        </authorList>
    </citation>
    <scope>NUCLEOTIDE SEQUENCE [LARGE SCALE GENOMIC DNA]</scope>
    <source>
        <strain evidence="1">L495</strain>
    </source>
</reference>
<accession>A0AAQ1NXT3</accession>
<organism evidence="1 2">
    <name type="scientific">Leptospira interrogans serovar Manilae</name>
    <dbReference type="NCBI Taxonomy" id="214675"/>
    <lineage>
        <taxon>Bacteria</taxon>
        <taxon>Pseudomonadati</taxon>
        <taxon>Spirochaetota</taxon>
        <taxon>Spirochaetia</taxon>
        <taxon>Leptospirales</taxon>
        <taxon>Leptospiraceae</taxon>
        <taxon>Leptospira</taxon>
    </lineage>
</organism>
<sequence>MSFFSPYFKECITPKLKLAVEILEHILDAIYLIPKKATNYRL</sequence>
<gene>
    <name evidence="1" type="ORF">LMANV2_190023</name>
</gene>
<dbReference type="AlphaFoldDB" id="A0AAQ1NXT3"/>